<protein>
    <submittedName>
        <fullName evidence="2">Glycosyl transferase family 2</fullName>
    </submittedName>
</protein>
<dbReference type="EMBL" id="AJWY01007490">
    <property type="protein sequence ID" value="EKC63853.1"/>
    <property type="molecule type" value="Genomic_DNA"/>
</dbReference>
<gene>
    <name evidence="2" type="ORF">LEA_11133</name>
</gene>
<reference evidence="2" key="1">
    <citation type="journal article" date="2013" name="Environ. Microbiol.">
        <title>Microbiota from the distal guts of lean and obese adolescents exhibit partial functional redundancy besides clear differences in community structure.</title>
        <authorList>
            <person name="Ferrer M."/>
            <person name="Ruiz A."/>
            <person name="Lanza F."/>
            <person name="Haange S.B."/>
            <person name="Oberbach A."/>
            <person name="Till H."/>
            <person name="Bargiela R."/>
            <person name="Campoy C."/>
            <person name="Segura M.T."/>
            <person name="Richter M."/>
            <person name="von Bergen M."/>
            <person name="Seifert J."/>
            <person name="Suarez A."/>
        </authorList>
    </citation>
    <scope>NUCLEOTIDE SEQUENCE</scope>
</reference>
<keyword evidence="1" id="KW-0812">Transmembrane</keyword>
<keyword evidence="1" id="KW-1133">Transmembrane helix</keyword>
<comment type="caution">
    <text evidence="2">The sequence shown here is derived from an EMBL/GenBank/DDBJ whole genome shotgun (WGS) entry which is preliminary data.</text>
</comment>
<organism evidence="2">
    <name type="scientific">human gut metagenome</name>
    <dbReference type="NCBI Taxonomy" id="408170"/>
    <lineage>
        <taxon>unclassified sequences</taxon>
        <taxon>metagenomes</taxon>
        <taxon>organismal metagenomes</taxon>
    </lineage>
</organism>
<name>K1T1U5_9ZZZZ</name>
<feature type="non-terminal residue" evidence="2">
    <location>
        <position position="167"/>
    </location>
</feature>
<dbReference type="AlphaFoldDB" id="K1T1U5"/>
<evidence type="ECO:0000256" key="1">
    <source>
        <dbReference type="SAM" id="Phobius"/>
    </source>
</evidence>
<feature type="transmembrane region" description="Helical" evidence="1">
    <location>
        <begin position="122"/>
        <end position="142"/>
    </location>
</feature>
<proteinExistence type="predicted"/>
<evidence type="ECO:0000313" key="2">
    <source>
        <dbReference type="EMBL" id="EKC63853.1"/>
    </source>
</evidence>
<sequence length="167" mass="18715">DIVIGDRPIDTTEHFSMIKKTLQHFGSWVVRIASNTDIPDAPSGFRAISREAALRINVTNEYTYTLETIVQAGRERIPMTHVPIRTNGELRPSRLFNSMSSYVQKSMVTIIRAYIMYKPLKFFTCVGAVPFLIGTVLGIRYLILLTTINATGHIQSLILSSVLLLMG</sequence>
<dbReference type="GO" id="GO:0016740">
    <property type="term" value="F:transferase activity"/>
    <property type="evidence" value="ECO:0007669"/>
    <property type="project" value="UniProtKB-KW"/>
</dbReference>
<accession>K1T1U5</accession>
<feature type="non-terminal residue" evidence="2">
    <location>
        <position position="1"/>
    </location>
</feature>
<keyword evidence="2" id="KW-0808">Transferase</keyword>
<keyword evidence="1" id="KW-0472">Membrane</keyword>